<proteinExistence type="predicted"/>
<dbReference type="InterPro" id="IPR002110">
    <property type="entry name" value="Ankyrin_rpt"/>
</dbReference>
<keyword evidence="2 3" id="KW-0040">ANK repeat</keyword>
<evidence type="ECO:0000256" key="3">
    <source>
        <dbReference type="PROSITE-ProRule" id="PRU00023"/>
    </source>
</evidence>
<feature type="repeat" description="ANK" evidence="3">
    <location>
        <begin position="128"/>
        <end position="160"/>
    </location>
</feature>
<dbReference type="Proteomes" id="UP000887565">
    <property type="component" value="Unplaced"/>
</dbReference>
<dbReference type="OMA" id="MIQNYRK"/>
<dbReference type="PROSITE" id="PS50088">
    <property type="entry name" value="ANK_REPEAT"/>
    <property type="match status" value="3"/>
</dbReference>
<reference evidence="5" key="1">
    <citation type="submission" date="2022-11" db="UniProtKB">
        <authorList>
            <consortium name="WormBaseParasite"/>
        </authorList>
    </citation>
    <scope>IDENTIFICATION</scope>
</reference>
<name>A0A915IPA7_ROMCU</name>
<keyword evidence="4" id="KW-1185">Reference proteome</keyword>
<accession>A0A915IPA7</accession>
<feature type="repeat" description="ANK" evidence="3">
    <location>
        <begin position="195"/>
        <end position="227"/>
    </location>
</feature>
<dbReference type="SMART" id="SM00248">
    <property type="entry name" value="ANK"/>
    <property type="match status" value="6"/>
</dbReference>
<dbReference type="InterPro" id="IPR036770">
    <property type="entry name" value="Ankyrin_rpt-contain_sf"/>
</dbReference>
<dbReference type="SUPFAM" id="SSF48403">
    <property type="entry name" value="Ankyrin repeat"/>
    <property type="match status" value="1"/>
</dbReference>
<dbReference type="Gene3D" id="1.25.40.20">
    <property type="entry name" value="Ankyrin repeat-containing domain"/>
    <property type="match status" value="1"/>
</dbReference>
<keyword evidence="1" id="KW-0677">Repeat</keyword>
<dbReference type="PROSITE" id="PS50297">
    <property type="entry name" value="ANK_REP_REGION"/>
    <property type="match status" value="1"/>
</dbReference>
<sequence length="307" mass="35018">MVKQDSILDDRCDWWCLASSKIMPSLEDLHYAIRLKDTRKVKLLTSYSSIRIDSSLRSCTALSLAVYEGELMIVKILLDTGRANVDKLSCDSSGRLETPLFSACRLGRKEIAVLLIEYGADVNTVDFYMHSPLWISTRERHEDLVQILIKNGAYLNSVDKYSQCPLYIATKFNGRVNLAKGLIRHGCKIDLTDADGRGALYWSFINRQFDIFKMLLDAGAHINHKTKAFLMQTANDDLDENERIFRNLLIQRLINCATLYQLARNAVRNRMITVSGGTSIWTSIDQLNVPEKIRKELKLIEISLHVQ</sequence>
<organism evidence="4 5">
    <name type="scientific">Romanomermis culicivorax</name>
    <name type="common">Nematode worm</name>
    <dbReference type="NCBI Taxonomy" id="13658"/>
    <lineage>
        <taxon>Eukaryota</taxon>
        <taxon>Metazoa</taxon>
        <taxon>Ecdysozoa</taxon>
        <taxon>Nematoda</taxon>
        <taxon>Enoplea</taxon>
        <taxon>Dorylaimia</taxon>
        <taxon>Mermithida</taxon>
        <taxon>Mermithoidea</taxon>
        <taxon>Mermithidae</taxon>
        <taxon>Romanomermis</taxon>
    </lineage>
</organism>
<evidence type="ECO:0000256" key="2">
    <source>
        <dbReference type="ARBA" id="ARBA00023043"/>
    </source>
</evidence>
<dbReference type="Pfam" id="PF12796">
    <property type="entry name" value="Ank_2"/>
    <property type="match status" value="2"/>
</dbReference>
<protein>
    <submittedName>
        <fullName evidence="5">Uncharacterized protein</fullName>
    </submittedName>
</protein>
<evidence type="ECO:0000256" key="1">
    <source>
        <dbReference type="ARBA" id="ARBA00022737"/>
    </source>
</evidence>
<evidence type="ECO:0000313" key="4">
    <source>
        <dbReference type="Proteomes" id="UP000887565"/>
    </source>
</evidence>
<feature type="repeat" description="ANK" evidence="3">
    <location>
        <begin position="95"/>
        <end position="127"/>
    </location>
</feature>
<evidence type="ECO:0000313" key="5">
    <source>
        <dbReference type="WBParaSite" id="nRc.2.0.1.t15278-RA"/>
    </source>
</evidence>
<dbReference type="AlphaFoldDB" id="A0A915IPA7"/>
<dbReference type="WBParaSite" id="nRc.2.0.1.t15278-RA">
    <property type="protein sequence ID" value="nRc.2.0.1.t15278-RA"/>
    <property type="gene ID" value="nRc.2.0.1.g15278"/>
</dbReference>
<dbReference type="PANTHER" id="PTHR24171">
    <property type="entry name" value="ANKYRIN REPEAT DOMAIN-CONTAINING PROTEIN 39-RELATED"/>
    <property type="match status" value="1"/>
</dbReference>